<gene>
    <name evidence="2" type="ORF">CARN1_1972</name>
</gene>
<dbReference type="InterPro" id="IPR050508">
    <property type="entry name" value="Methyltransf_Superfamily"/>
</dbReference>
<dbReference type="AlphaFoldDB" id="E6PCA2"/>
<dbReference type="EMBL" id="CABL01000001">
    <property type="protein sequence ID" value="CBH74085.1"/>
    <property type="molecule type" value="Genomic_DNA"/>
</dbReference>
<dbReference type="SUPFAM" id="SSF53335">
    <property type="entry name" value="S-adenosyl-L-methionine-dependent methyltransferases"/>
    <property type="match status" value="1"/>
</dbReference>
<dbReference type="CDD" id="cd02440">
    <property type="entry name" value="AdoMet_MTases"/>
    <property type="match status" value="1"/>
</dbReference>
<dbReference type="Gene3D" id="3.40.50.150">
    <property type="entry name" value="Vaccinia Virus protein VP39"/>
    <property type="match status" value="1"/>
</dbReference>
<proteinExistence type="predicted"/>
<name>E6PCA2_9ZZZZ</name>
<protein>
    <recommendedName>
        <fullName evidence="1">Methyltransferase type 11 domain-containing protein</fullName>
    </recommendedName>
</protein>
<organism evidence="2">
    <name type="scientific">mine drainage metagenome</name>
    <dbReference type="NCBI Taxonomy" id="410659"/>
    <lineage>
        <taxon>unclassified sequences</taxon>
        <taxon>metagenomes</taxon>
        <taxon>ecological metagenomes</taxon>
    </lineage>
</organism>
<evidence type="ECO:0000259" key="1">
    <source>
        <dbReference type="Pfam" id="PF08241"/>
    </source>
</evidence>
<dbReference type="PANTHER" id="PTHR42912">
    <property type="entry name" value="METHYLTRANSFERASE"/>
    <property type="match status" value="1"/>
</dbReference>
<dbReference type="GO" id="GO:0008757">
    <property type="term" value="F:S-adenosylmethionine-dependent methyltransferase activity"/>
    <property type="evidence" value="ECO:0007669"/>
    <property type="project" value="InterPro"/>
</dbReference>
<dbReference type="InterPro" id="IPR013216">
    <property type="entry name" value="Methyltransf_11"/>
</dbReference>
<accession>E6PCA2</accession>
<sequence>MLLGTSSNRFVCSVTDIRAAFVNPAKVYLPECRSRRAQMSTPKYTAFHRNRLGGLLFPTEFLVRTMLGHYQNLTLSHDYEGKRLLDLGFGDGRNLPLLCGLGADVYGVEPEREVCSMVSARAADEGLPCDLRTGSNARIPFDDAFFDYIVASHSIYYVEPNATFDTNLREAYRVLKPGGFFISTLPDTDNFILKNAVTLDDGHYRITSDPFELRNGSVFRAFSSRDEVSATYGALFRDLSIATFRDDWYGLFVSGFVVVCRKSEPSAQQ</sequence>
<reference evidence="2" key="1">
    <citation type="submission" date="2009-10" db="EMBL/GenBank/DDBJ databases">
        <title>Diversity of trophic interactions inside an arsenic-rich microbial ecosystem.</title>
        <authorList>
            <person name="Bertin P.N."/>
            <person name="Heinrich-Salmeron A."/>
            <person name="Pelletier E."/>
            <person name="Goulhen-Chollet F."/>
            <person name="Arsene-Ploetze F."/>
            <person name="Gallien S."/>
            <person name="Calteau A."/>
            <person name="Vallenet D."/>
            <person name="Casiot C."/>
            <person name="Chane-Woon-Ming B."/>
            <person name="Giloteaux L."/>
            <person name="Barakat M."/>
            <person name="Bonnefoy V."/>
            <person name="Bruneel O."/>
            <person name="Chandler M."/>
            <person name="Cleiss J."/>
            <person name="Duran R."/>
            <person name="Elbaz-Poulichet F."/>
            <person name="Fonknechten N."/>
            <person name="Lauga B."/>
            <person name="Mornico D."/>
            <person name="Ortet P."/>
            <person name="Schaeffer C."/>
            <person name="Siguier P."/>
            <person name="Alexander Thil Smith A."/>
            <person name="Van Dorsselaer A."/>
            <person name="Weissenbach J."/>
            <person name="Medigue C."/>
            <person name="Le Paslier D."/>
        </authorList>
    </citation>
    <scope>NUCLEOTIDE SEQUENCE</scope>
</reference>
<feature type="domain" description="Methyltransferase type 11" evidence="1">
    <location>
        <begin position="85"/>
        <end position="182"/>
    </location>
</feature>
<dbReference type="Pfam" id="PF08241">
    <property type="entry name" value="Methyltransf_11"/>
    <property type="match status" value="1"/>
</dbReference>
<dbReference type="InterPro" id="IPR029063">
    <property type="entry name" value="SAM-dependent_MTases_sf"/>
</dbReference>
<evidence type="ECO:0000313" key="2">
    <source>
        <dbReference type="EMBL" id="CBH74085.1"/>
    </source>
</evidence>
<comment type="caution">
    <text evidence="2">The sequence shown here is derived from an EMBL/GenBank/DDBJ whole genome shotgun (WGS) entry which is preliminary data.</text>
</comment>